<accession>A0A7D5SKB1</accession>
<evidence type="ECO:0000259" key="1">
    <source>
        <dbReference type="Pfam" id="PF07589"/>
    </source>
</evidence>
<dbReference type="Proteomes" id="UP000509684">
    <property type="component" value="Chromosome"/>
</dbReference>
<protein>
    <submittedName>
        <fullName evidence="2">PEP-CTERM sorting domain-containing protein</fullName>
    </submittedName>
</protein>
<evidence type="ECO:0000313" key="2">
    <source>
        <dbReference type="EMBL" id="QLH49101.1"/>
    </source>
</evidence>
<feature type="domain" description="Ice-binding protein C-terminal" evidence="1">
    <location>
        <begin position="5"/>
        <end position="28"/>
    </location>
</feature>
<name>A0A7D5SKB1_9PROT</name>
<dbReference type="Pfam" id="PF07589">
    <property type="entry name" value="PEP-CTERM"/>
    <property type="match status" value="1"/>
</dbReference>
<reference evidence="2 3" key="1">
    <citation type="journal article" date="2019" name="Microbiome">
        <title>Annotated bacterial chromosomes from frame-shift-corrected long-read metagenomic data.</title>
        <authorList>
            <person name="Arumugam K."/>
            <person name="Bagci C."/>
            <person name="Bessarab I."/>
            <person name="Beier S."/>
            <person name="Buchfink B."/>
            <person name="Gorska A."/>
            <person name="Qiu G."/>
            <person name="Huson D.H."/>
            <person name="Williams R.B.H."/>
        </authorList>
    </citation>
    <scope>NUCLEOTIDE SEQUENCE [LARGE SCALE GENOMIC DNA]</scope>
    <source>
        <strain evidence="2">SSA1</strain>
    </source>
</reference>
<sequence length="32" mass="3535">MTPESVPEPDGLTLLTLALVGMGRRLRRRLAD</sequence>
<gene>
    <name evidence="2" type="ORF">HWD57_04395</name>
</gene>
<evidence type="ECO:0000313" key="3">
    <source>
        <dbReference type="Proteomes" id="UP000509684"/>
    </source>
</evidence>
<organism evidence="2 3">
    <name type="scientific">Candidatus Accumulibacter cognatus</name>
    <dbReference type="NCBI Taxonomy" id="2954383"/>
    <lineage>
        <taxon>Bacteria</taxon>
        <taxon>Pseudomonadati</taxon>
        <taxon>Pseudomonadota</taxon>
        <taxon>Betaproteobacteria</taxon>
        <taxon>Candidatus Accumulibacter</taxon>
    </lineage>
</organism>
<dbReference type="AlphaFoldDB" id="A0A7D5SKB1"/>
<proteinExistence type="predicted"/>
<dbReference type="EMBL" id="CP058708">
    <property type="protein sequence ID" value="QLH49101.1"/>
    <property type="molecule type" value="Genomic_DNA"/>
</dbReference>
<dbReference type="InterPro" id="IPR013424">
    <property type="entry name" value="Ice-binding_C"/>
</dbReference>
<dbReference type="KEGG" id="acog:HWD57_04395"/>